<feature type="domain" description="C-type lectin" evidence="3">
    <location>
        <begin position="73"/>
        <end position="185"/>
    </location>
</feature>
<dbReference type="InterPro" id="IPR016187">
    <property type="entry name" value="CTDL_fold"/>
</dbReference>
<name>A0A6P7M0T8_BETSP</name>
<feature type="chain" id="PRO_5028139679" evidence="2">
    <location>
        <begin position="29"/>
        <end position="190"/>
    </location>
</feature>
<evidence type="ECO:0000313" key="4">
    <source>
        <dbReference type="Proteomes" id="UP000515150"/>
    </source>
</evidence>
<dbReference type="PANTHER" id="PTHR22803">
    <property type="entry name" value="MANNOSE, PHOSPHOLIPASE, LECTIN RECEPTOR RELATED"/>
    <property type="match status" value="1"/>
</dbReference>
<dbReference type="Proteomes" id="UP000515150">
    <property type="component" value="Chromosome 1"/>
</dbReference>
<dbReference type="PROSITE" id="PS00615">
    <property type="entry name" value="C_TYPE_LECTIN_1"/>
    <property type="match status" value="1"/>
</dbReference>
<reference evidence="5" key="1">
    <citation type="submission" date="2025-08" db="UniProtKB">
        <authorList>
            <consortium name="RefSeq"/>
        </authorList>
    </citation>
    <scope>IDENTIFICATION</scope>
</reference>
<dbReference type="InterPro" id="IPR050111">
    <property type="entry name" value="C-type_lectin/snaclec_domain"/>
</dbReference>
<protein>
    <submittedName>
        <fullName evidence="5">Ladderlectin-like</fullName>
    </submittedName>
</protein>
<evidence type="ECO:0000259" key="3">
    <source>
        <dbReference type="PROSITE" id="PS50041"/>
    </source>
</evidence>
<dbReference type="InterPro" id="IPR016186">
    <property type="entry name" value="C-type_lectin-like/link_sf"/>
</dbReference>
<proteinExistence type="predicted"/>
<dbReference type="InterPro" id="IPR001304">
    <property type="entry name" value="C-type_lectin-like"/>
</dbReference>
<dbReference type="PROSITE" id="PS50041">
    <property type="entry name" value="C_TYPE_LECTIN_2"/>
    <property type="match status" value="1"/>
</dbReference>
<dbReference type="SMART" id="SM00034">
    <property type="entry name" value="CLECT"/>
    <property type="match status" value="1"/>
</dbReference>
<keyword evidence="1" id="KW-1015">Disulfide bond</keyword>
<dbReference type="Gene3D" id="3.10.100.10">
    <property type="entry name" value="Mannose-Binding Protein A, subunit A"/>
    <property type="match status" value="1"/>
</dbReference>
<sequence>MLFFQTSVAMKTLLLVSVLLCAALMGQAATVAPGEAVAVQQEDEPAPHSDAADGPPFLPQVRVQFCLDGWLSFRGNCYFLANHVETWGGAERFCAGFQANLASAHNVLEQNFLQRLVKTGGHSFAWIGGFYFQNFWRWEDGSVFNYQNWYSLSSPDRLQCVQLNSQESRGWSSQSCTTRFPFVCQMNPDC</sequence>
<dbReference type="SUPFAM" id="SSF56436">
    <property type="entry name" value="C-type lectin-like"/>
    <property type="match status" value="1"/>
</dbReference>
<dbReference type="OrthoDB" id="7357196at2759"/>
<evidence type="ECO:0000313" key="5">
    <source>
        <dbReference type="RefSeq" id="XP_029000145.1"/>
    </source>
</evidence>
<dbReference type="KEGG" id="bspl:114852140"/>
<accession>A0A6P7M0T8</accession>
<dbReference type="Pfam" id="PF00059">
    <property type="entry name" value="Lectin_C"/>
    <property type="match status" value="1"/>
</dbReference>
<dbReference type="InParanoid" id="A0A6P7M0T8"/>
<keyword evidence="4" id="KW-1185">Reference proteome</keyword>
<keyword evidence="2" id="KW-0732">Signal</keyword>
<dbReference type="AlphaFoldDB" id="A0A6P7M0T8"/>
<dbReference type="RefSeq" id="XP_029000145.1">
    <property type="nucleotide sequence ID" value="XM_029144312.2"/>
</dbReference>
<dbReference type="GeneID" id="114852140"/>
<organism evidence="4 5">
    <name type="scientific">Betta splendens</name>
    <name type="common">Siamese fighting fish</name>
    <dbReference type="NCBI Taxonomy" id="158456"/>
    <lineage>
        <taxon>Eukaryota</taxon>
        <taxon>Metazoa</taxon>
        <taxon>Chordata</taxon>
        <taxon>Craniata</taxon>
        <taxon>Vertebrata</taxon>
        <taxon>Euteleostomi</taxon>
        <taxon>Actinopterygii</taxon>
        <taxon>Neopterygii</taxon>
        <taxon>Teleostei</taxon>
        <taxon>Neoteleostei</taxon>
        <taxon>Acanthomorphata</taxon>
        <taxon>Anabantaria</taxon>
        <taxon>Anabantiformes</taxon>
        <taxon>Anabantoidei</taxon>
        <taxon>Osphronemidae</taxon>
        <taxon>Betta</taxon>
    </lineage>
</organism>
<evidence type="ECO:0000256" key="2">
    <source>
        <dbReference type="SAM" id="SignalP"/>
    </source>
</evidence>
<dbReference type="InterPro" id="IPR018378">
    <property type="entry name" value="C-type_lectin_CS"/>
</dbReference>
<dbReference type="CDD" id="cd00037">
    <property type="entry name" value="CLECT"/>
    <property type="match status" value="1"/>
</dbReference>
<gene>
    <name evidence="5" type="primary">LOC114852140</name>
</gene>
<evidence type="ECO:0000256" key="1">
    <source>
        <dbReference type="ARBA" id="ARBA00023157"/>
    </source>
</evidence>
<feature type="signal peptide" evidence="2">
    <location>
        <begin position="1"/>
        <end position="28"/>
    </location>
</feature>